<evidence type="ECO:0000313" key="1">
    <source>
        <dbReference type="EMBL" id="NYF40824.1"/>
    </source>
</evidence>
<dbReference type="RefSeq" id="WP_246423990.1">
    <property type="nucleotide sequence ID" value="NZ_JACCCO010000001.1"/>
</dbReference>
<keyword evidence="2" id="KW-1185">Reference proteome</keyword>
<dbReference type="InterPro" id="IPR001387">
    <property type="entry name" value="Cro/C1-type_HTH"/>
</dbReference>
<dbReference type="GO" id="GO:0003677">
    <property type="term" value="F:DNA binding"/>
    <property type="evidence" value="ECO:0007669"/>
    <property type="project" value="InterPro"/>
</dbReference>
<reference evidence="1 2" key="1">
    <citation type="submission" date="2020-07" db="EMBL/GenBank/DDBJ databases">
        <title>Sequencing the genomes of 1000 actinobacteria strains.</title>
        <authorList>
            <person name="Klenk H.-P."/>
        </authorList>
    </citation>
    <scope>NUCLEOTIDE SEQUENCE [LARGE SCALE GENOMIC DNA]</scope>
    <source>
        <strain evidence="1 2">DSM 45763</strain>
    </source>
</reference>
<gene>
    <name evidence="1" type="ORF">HDA43_002983</name>
</gene>
<proteinExistence type="predicted"/>
<organism evidence="1 2">
    <name type="scientific">Streptosporangium sandarakinum</name>
    <dbReference type="NCBI Taxonomy" id="1260955"/>
    <lineage>
        <taxon>Bacteria</taxon>
        <taxon>Bacillati</taxon>
        <taxon>Actinomycetota</taxon>
        <taxon>Actinomycetes</taxon>
        <taxon>Streptosporangiales</taxon>
        <taxon>Streptosporangiaceae</taxon>
        <taxon>Streptosporangium</taxon>
    </lineage>
</organism>
<accession>A0A852V0M9</accession>
<name>A0A852V0M9_9ACTN</name>
<dbReference type="InterPro" id="IPR010982">
    <property type="entry name" value="Lambda_DNA-bd_dom_sf"/>
</dbReference>
<comment type="caution">
    <text evidence="1">The sequence shown here is derived from an EMBL/GenBank/DDBJ whole genome shotgun (WGS) entry which is preliminary data.</text>
</comment>
<evidence type="ECO:0000313" key="2">
    <source>
        <dbReference type="Proteomes" id="UP000576393"/>
    </source>
</evidence>
<dbReference type="CDD" id="cd00093">
    <property type="entry name" value="HTH_XRE"/>
    <property type="match status" value="1"/>
</dbReference>
<dbReference type="AlphaFoldDB" id="A0A852V0M9"/>
<protein>
    <submittedName>
        <fullName evidence="1">Tetratricopeptide (TPR) repeat protein</fullName>
    </submittedName>
</protein>
<sequence length="497" mass="54530">MSGWSKRDINKLRDDMIRQGRGLEEIAEEIRLRCGGSRLAAFRLAHGWSQPDVIVRYRQDASALPIDQPTLSRLEMFPERGSRAPQATQIIALAGIYGTTPLRLLDPFALDRLEPSERNILMRCNAGFGSFPAGPVGKAPPPVVAPTRSLIQPESDSLQRKVEMAAHRALRFAVTAEGSNIGPETLDQLREEATRLTRAYQQQPLTTLMGDLVDLQDVAFRLLEGRQRPAEAREMYLMAGVLSGMLAKASHDLGDPNSAMKQARASFICADNAGHDGLRTWTRGLQSMIAYWAGWPHEAARYAQLGGEFAGRTRGTGSVWLPAQEARVWAVLGNGEQALAAIERANDAREQVEPDELDELGGIMTFPRPRQLYYDADTRVWLPGQEEHADRVAEEAIIAYEEAPDHERSFSDEAGARADQALARVTMGDLEGAAEALDPVLELPADQRIGGIVASAMRVHTALRDPGHRGAATARELQQRIEVYGQVSAGIALPRGR</sequence>
<dbReference type="EMBL" id="JACCCO010000001">
    <property type="protein sequence ID" value="NYF40824.1"/>
    <property type="molecule type" value="Genomic_DNA"/>
</dbReference>
<dbReference type="Gene3D" id="1.10.260.40">
    <property type="entry name" value="lambda repressor-like DNA-binding domains"/>
    <property type="match status" value="1"/>
</dbReference>
<dbReference type="Proteomes" id="UP000576393">
    <property type="component" value="Unassembled WGS sequence"/>
</dbReference>